<dbReference type="PANTHER" id="PTHR47506:SF1">
    <property type="entry name" value="HTH-TYPE TRANSCRIPTIONAL REGULATOR YJDC"/>
    <property type="match status" value="1"/>
</dbReference>
<evidence type="ECO:0000313" key="7">
    <source>
        <dbReference type="Proteomes" id="UP001596139"/>
    </source>
</evidence>
<keyword evidence="1" id="KW-0805">Transcription regulation</keyword>
<evidence type="ECO:0000256" key="4">
    <source>
        <dbReference type="PROSITE-ProRule" id="PRU00335"/>
    </source>
</evidence>
<dbReference type="InterPro" id="IPR009057">
    <property type="entry name" value="Homeodomain-like_sf"/>
</dbReference>
<sequence>MRAAAQVFDEYGLAGSSISKIMTRAGTTQGAMYFHFKSKENLARAVINEQAADLSLPERPEGLAQLIGLTFFLAREMQSNVLFRAGVTLAVEQGQVGLRDFSPYDMWADLFRGELEAARSKGELQDDVDVAEVAQLLVAAYTGSQVMSNLLTGPDRADLPERIGRMWRYVLPGIAQPDRLAELREVAERTGPAA</sequence>
<keyword evidence="3" id="KW-0804">Transcription</keyword>
<dbReference type="SUPFAM" id="SSF48498">
    <property type="entry name" value="Tetracyclin repressor-like, C-terminal domain"/>
    <property type="match status" value="1"/>
</dbReference>
<dbReference type="InterPro" id="IPR054126">
    <property type="entry name" value="CprB_TetR_C"/>
</dbReference>
<evidence type="ECO:0000256" key="1">
    <source>
        <dbReference type="ARBA" id="ARBA00023015"/>
    </source>
</evidence>
<keyword evidence="7" id="KW-1185">Reference proteome</keyword>
<evidence type="ECO:0000256" key="3">
    <source>
        <dbReference type="ARBA" id="ARBA00023163"/>
    </source>
</evidence>
<name>A0ABW1MXD9_9ACTN</name>
<evidence type="ECO:0000256" key="2">
    <source>
        <dbReference type="ARBA" id="ARBA00023125"/>
    </source>
</evidence>
<reference evidence="7" key="1">
    <citation type="journal article" date="2019" name="Int. J. Syst. Evol. Microbiol.">
        <title>The Global Catalogue of Microorganisms (GCM) 10K type strain sequencing project: providing services to taxonomists for standard genome sequencing and annotation.</title>
        <authorList>
            <consortium name="The Broad Institute Genomics Platform"/>
            <consortium name="The Broad Institute Genome Sequencing Center for Infectious Disease"/>
            <person name="Wu L."/>
            <person name="Ma J."/>
        </authorList>
    </citation>
    <scope>NUCLEOTIDE SEQUENCE [LARGE SCALE GENOMIC DNA]</scope>
    <source>
        <strain evidence="7">CGMCC 1.15180</strain>
    </source>
</reference>
<dbReference type="NCBIfam" id="NF041196">
    <property type="entry name" value="ScbR_bind_reg"/>
    <property type="match status" value="1"/>
</dbReference>
<keyword evidence="2 4" id="KW-0238">DNA-binding</keyword>
<comment type="caution">
    <text evidence="6">The sequence shown here is derived from an EMBL/GenBank/DDBJ whole genome shotgun (WGS) entry which is preliminary data.</text>
</comment>
<dbReference type="EMBL" id="JBHSPX010000015">
    <property type="protein sequence ID" value="MFC6067895.1"/>
    <property type="molecule type" value="Genomic_DNA"/>
</dbReference>
<dbReference type="RefSeq" id="WP_245659214.1">
    <property type="nucleotide sequence ID" value="NZ_JBHSPX010000015.1"/>
</dbReference>
<dbReference type="PROSITE" id="PS50977">
    <property type="entry name" value="HTH_TETR_2"/>
    <property type="match status" value="1"/>
</dbReference>
<proteinExistence type="predicted"/>
<evidence type="ECO:0000259" key="5">
    <source>
        <dbReference type="PROSITE" id="PS50977"/>
    </source>
</evidence>
<dbReference type="Pfam" id="PF00440">
    <property type="entry name" value="TetR_N"/>
    <property type="match status" value="1"/>
</dbReference>
<feature type="domain" description="HTH tetR-type" evidence="5">
    <location>
        <begin position="1"/>
        <end position="54"/>
    </location>
</feature>
<dbReference type="InterPro" id="IPR036271">
    <property type="entry name" value="Tet_transcr_reg_TetR-rel_C_sf"/>
</dbReference>
<dbReference type="SUPFAM" id="SSF46689">
    <property type="entry name" value="Homeodomain-like"/>
    <property type="match status" value="1"/>
</dbReference>
<accession>A0ABW1MXD9</accession>
<dbReference type="InterPro" id="IPR047923">
    <property type="entry name" value="ArpA-like"/>
</dbReference>
<protein>
    <submittedName>
        <fullName evidence="6">ScbR family autoregulator-binding transcription factor</fullName>
    </submittedName>
</protein>
<dbReference type="InterPro" id="IPR001647">
    <property type="entry name" value="HTH_TetR"/>
</dbReference>
<evidence type="ECO:0000313" key="6">
    <source>
        <dbReference type="EMBL" id="MFC6067895.1"/>
    </source>
</evidence>
<dbReference type="Pfam" id="PF21935">
    <property type="entry name" value="TetR_C_45"/>
    <property type="match status" value="1"/>
</dbReference>
<organism evidence="6 7">
    <name type="scientific">Streptomyces ochraceiscleroticus</name>
    <dbReference type="NCBI Taxonomy" id="47761"/>
    <lineage>
        <taxon>Bacteria</taxon>
        <taxon>Bacillati</taxon>
        <taxon>Actinomycetota</taxon>
        <taxon>Actinomycetes</taxon>
        <taxon>Kitasatosporales</taxon>
        <taxon>Streptomycetaceae</taxon>
        <taxon>Streptomyces</taxon>
    </lineage>
</organism>
<dbReference type="PANTHER" id="PTHR47506">
    <property type="entry name" value="TRANSCRIPTIONAL REGULATORY PROTEIN"/>
    <property type="match status" value="1"/>
</dbReference>
<dbReference type="Gene3D" id="1.10.357.10">
    <property type="entry name" value="Tetracycline Repressor, domain 2"/>
    <property type="match status" value="1"/>
</dbReference>
<dbReference type="Proteomes" id="UP001596139">
    <property type="component" value="Unassembled WGS sequence"/>
</dbReference>
<gene>
    <name evidence="6" type="ORF">ACFP4F_35850</name>
</gene>
<feature type="DNA-binding region" description="H-T-H motif" evidence="4">
    <location>
        <begin position="17"/>
        <end position="36"/>
    </location>
</feature>